<feature type="compositionally biased region" description="Polar residues" evidence="9">
    <location>
        <begin position="84"/>
        <end position="93"/>
    </location>
</feature>
<evidence type="ECO:0000259" key="10">
    <source>
        <dbReference type="Pfam" id="PF04136"/>
    </source>
</evidence>
<keyword evidence="7" id="KW-0472">Membrane</keyword>
<feature type="domain" description="Conserved oligomeric Golgi complex subunit 3 C-terminal" evidence="11">
    <location>
        <begin position="294"/>
        <end position="652"/>
    </location>
</feature>
<accession>A0A8H7C5H4</accession>
<name>A0A8H7C5H4_AGABI</name>
<gene>
    <name evidence="12" type="ORF">Agabi119p4_8027</name>
</gene>
<evidence type="ECO:0000256" key="6">
    <source>
        <dbReference type="ARBA" id="ARBA00023034"/>
    </source>
</evidence>
<dbReference type="Proteomes" id="UP000629468">
    <property type="component" value="Unassembled WGS sequence"/>
</dbReference>
<evidence type="ECO:0000259" key="11">
    <source>
        <dbReference type="Pfam" id="PF20671"/>
    </source>
</evidence>
<reference evidence="12 13" key="1">
    <citation type="journal article" name="Sci. Rep.">
        <title>Telomere-to-telomere assembled and centromere annotated genomes of the two main subspecies of the button mushroom Agaricus bisporus reveal especially polymorphic chromosome ends.</title>
        <authorList>
            <person name="Sonnenberg A.S.M."/>
            <person name="Sedaghat-Telgerd N."/>
            <person name="Lavrijssen B."/>
            <person name="Ohm R.A."/>
            <person name="Hendrickx P.M."/>
            <person name="Scholtmeijer K."/>
            <person name="Baars J.J.P."/>
            <person name="van Peer A."/>
        </authorList>
    </citation>
    <scope>NUCLEOTIDE SEQUENCE [LARGE SCALE GENOMIC DNA]</scope>
    <source>
        <strain evidence="12 13">H119_p4</strain>
    </source>
</reference>
<dbReference type="EMBL" id="JABXXO010000011">
    <property type="protein sequence ID" value="KAF7763490.1"/>
    <property type="molecule type" value="Genomic_DNA"/>
</dbReference>
<feature type="compositionally biased region" description="Low complexity" evidence="9">
    <location>
        <begin position="754"/>
        <end position="780"/>
    </location>
</feature>
<evidence type="ECO:0000256" key="2">
    <source>
        <dbReference type="ARBA" id="ARBA00009936"/>
    </source>
</evidence>
<dbReference type="GO" id="GO:0017119">
    <property type="term" value="C:Golgi transport complex"/>
    <property type="evidence" value="ECO:0007669"/>
    <property type="project" value="TreeGrafter"/>
</dbReference>
<feature type="compositionally biased region" description="Low complexity" evidence="9">
    <location>
        <begin position="64"/>
        <end position="83"/>
    </location>
</feature>
<keyword evidence="5" id="KW-0653">Protein transport</keyword>
<keyword evidence="4" id="KW-0813">Transport</keyword>
<comment type="similarity">
    <text evidence="2">Belongs to the COG3 family.</text>
</comment>
<keyword evidence="6" id="KW-0333">Golgi apparatus</keyword>
<dbReference type="PANTHER" id="PTHR13302">
    <property type="entry name" value="CONSERVED OLIGOMERIC GOLGI COMPLEX COMPONENT 3"/>
    <property type="match status" value="1"/>
</dbReference>
<dbReference type="GO" id="GO:0005801">
    <property type="term" value="C:cis-Golgi network"/>
    <property type="evidence" value="ECO:0007669"/>
    <property type="project" value="InterPro"/>
</dbReference>
<evidence type="ECO:0000256" key="7">
    <source>
        <dbReference type="ARBA" id="ARBA00023136"/>
    </source>
</evidence>
<feature type="region of interest" description="Disordered" evidence="9">
    <location>
        <begin position="53"/>
        <end position="101"/>
    </location>
</feature>
<dbReference type="Pfam" id="PF20671">
    <property type="entry name" value="COG3_C"/>
    <property type="match status" value="1"/>
</dbReference>
<dbReference type="InterPro" id="IPR048685">
    <property type="entry name" value="COG3_C"/>
</dbReference>
<evidence type="ECO:0000313" key="13">
    <source>
        <dbReference type="Proteomes" id="UP000629468"/>
    </source>
</evidence>
<evidence type="ECO:0000256" key="5">
    <source>
        <dbReference type="ARBA" id="ARBA00022927"/>
    </source>
</evidence>
<sequence length="892" mass="99518">MRPTQARRPPTSVSVEDWEAKAPLGDLELRSINALKIANEKIPLPLRFMAQEESGASGSRPGTPLSHLKLPASASPSSRPATPNTLPRSSQTHALHPKTPVQSPEQFYDWFALIDRSVAHSQEAHFREHVASLVDHLEVCEGLVDRVSEVDGLLSEMYEEWWRVEENGRVVKENCERVIEERNRLLETIEDIGEHLEYFQELEKATRMLNHPGESLIFEPDFLYMVERVDVCISFLKAHRHYREADIYLVRFQQCMTRAMTLIKMSFVGSLRALTADISRRLSEKDISQTAQYHLLYTRFLSVAPKIHPLLRQLESRAAVYPQDLSSLLSECSTAYFAARRSLLGGWIQEEMKTLDVVRGELVELTRAGCGFLKQLCTDEFNLYRTFFSTSEEELYQYLEKLCDLLYDDLRPRILHEPRLTALCEVCTVLQALMVLDSSAFIGSPESTTPADSDGSGDENDDVLTVDLDSAKQNKNKRTGKGKLGRLHISRLLQMVLQDAQTRLFFKAQAMIQTEVRQYVPKAEDLRWPELLIEARKSKDETRTEYNLNEKASVSKALLEGLPEGSLLRDRESWYPPVGKMVWVLEQLRDFVQPAIFDDIAQEAIQLCHQSLVNASDNIKAQKRSPGTLDADLFMLRHLLILKEVIADFEIGGSGAPVVGGLGGASFGSGVTDTLAQLLSRTSGLLPLPEGLLGTLGVNIHGERGDLHHNIDQALRKTCENIIFECTQVACRVLVPWLSTSSTFISISSTASHSLTNSTTTDTTGARSQQPSSSSTSTRLSPKRTDQLFYESCTRDLRNAFAKIRLYLDSDGVSFVGSHNGGGGTVGVLVHHVRERVVEAYREFLDGTSQAAAAEEGEGEDMSELMGVVKLGIVLSEVLDEVEAGGEAFKSS</sequence>
<dbReference type="InterPro" id="IPR048320">
    <property type="entry name" value="COG3_N"/>
</dbReference>
<dbReference type="AlphaFoldDB" id="A0A8H7C5H4"/>
<proteinExistence type="inferred from homology"/>
<dbReference type="GO" id="GO:0006886">
    <property type="term" value="P:intracellular protein transport"/>
    <property type="evidence" value="ECO:0007669"/>
    <property type="project" value="InterPro"/>
</dbReference>
<evidence type="ECO:0000256" key="9">
    <source>
        <dbReference type="SAM" id="MobiDB-lite"/>
    </source>
</evidence>
<dbReference type="GO" id="GO:0000139">
    <property type="term" value="C:Golgi membrane"/>
    <property type="evidence" value="ECO:0007669"/>
    <property type="project" value="UniProtKB-SubCell"/>
</dbReference>
<protein>
    <recommendedName>
        <fullName evidence="3">Conserved oligomeric Golgi complex subunit 3</fullName>
    </recommendedName>
    <alternativeName>
        <fullName evidence="8">Component of oligomeric Golgi complex 3</fullName>
    </alternativeName>
</protein>
<feature type="region of interest" description="Disordered" evidence="9">
    <location>
        <begin position="754"/>
        <end position="783"/>
    </location>
</feature>
<dbReference type="Pfam" id="PF04136">
    <property type="entry name" value="COG3_N"/>
    <property type="match status" value="1"/>
</dbReference>
<organism evidence="12 13">
    <name type="scientific">Agaricus bisporus var. burnettii</name>
    <dbReference type="NCBI Taxonomy" id="192524"/>
    <lineage>
        <taxon>Eukaryota</taxon>
        <taxon>Fungi</taxon>
        <taxon>Dikarya</taxon>
        <taxon>Basidiomycota</taxon>
        <taxon>Agaricomycotina</taxon>
        <taxon>Agaricomycetes</taxon>
        <taxon>Agaricomycetidae</taxon>
        <taxon>Agaricales</taxon>
        <taxon>Agaricineae</taxon>
        <taxon>Agaricaceae</taxon>
        <taxon>Agaricus</taxon>
    </lineage>
</organism>
<dbReference type="PANTHER" id="PTHR13302:SF8">
    <property type="entry name" value="CONSERVED OLIGOMERIC GOLGI COMPLEX SUBUNIT 3"/>
    <property type="match status" value="1"/>
</dbReference>
<evidence type="ECO:0000256" key="3">
    <source>
        <dbReference type="ARBA" id="ARBA00020976"/>
    </source>
</evidence>
<comment type="subcellular location">
    <subcellularLocation>
        <location evidence="1">Golgi apparatus membrane</location>
        <topology evidence="1">Peripheral membrane protein</topology>
    </subcellularLocation>
</comment>
<dbReference type="GO" id="GO:0006891">
    <property type="term" value="P:intra-Golgi vesicle-mediated transport"/>
    <property type="evidence" value="ECO:0007669"/>
    <property type="project" value="TreeGrafter"/>
</dbReference>
<evidence type="ECO:0000256" key="1">
    <source>
        <dbReference type="ARBA" id="ARBA00004395"/>
    </source>
</evidence>
<comment type="caution">
    <text evidence="12">The sequence shown here is derived from an EMBL/GenBank/DDBJ whole genome shotgun (WGS) entry which is preliminary data.</text>
</comment>
<evidence type="ECO:0000313" key="12">
    <source>
        <dbReference type="EMBL" id="KAF7763490.1"/>
    </source>
</evidence>
<feature type="domain" description="Conserved oligomeric Golgi complex subunit 3 N-terminal" evidence="10">
    <location>
        <begin position="129"/>
        <end position="272"/>
    </location>
</feature>
<evidence type="ECO:0000256" key="4">
    <source>
        <dbReference type="ARBA" id="ARBA00022448"/>
    </source>
</evidence>
<evidence type="ECO:0000256" key="8">
    <source>
        <dbReference type="ARBA" id="ARBA00031339"/>
    </source>
</evidence>
<dbReference type="GO" id="GO:0007030">
    <property type="term" value="P:Golgi organization"/>
    <property type="evidence" value="ECO:0007669"/>
    <property type="project" value="TreeGrafter"/>
</dbReference>
<dbReference type="InterPro" id="IPR007265">
    <property type="entry name" value="COG_su3"/>
</dbReference>